<dbReference type="Pfam" id="PF13439">
    <property type="entry name" value="Glyco_transf_4"/>
    <property type="match status" value="1"/>
</dbReference>
<evidence type="ECO:0000313" key="3">
    <source>
        <dbReference type="EMBL" id="MBO8438111.1"/>
    </source>
</evidence>
<sequence>MKIYLVVTPFFPEFDSFRGPYIYDQVNAIIKTGKYNKVIVLKPCRSNKLKDYIYDDIPVYRFKTWHIPSNALPGMFDNMTIRSFLNKIKDIGIRIADIDVVHSHVTDNAIYAIALKRINPNIKTILQHHGFDVLNLELGCFADYKWHKKLVIRYGTNICNNIDLHVGVSGKTLSYLRAYDGIQIKDSYILYNGVDTSKFHPITGLRDKNKFTIGCIGNFSIIKDHITLIKAIKILHKDKGCDNIIVKFIGSGPTLQSCKDFVKENGLENIIKFETEADHKKLITFYNSIDLFVLPSYYEAFGCVYTEAYACGVPFIAVKGQGISELIPENDIDKWLIDKGDFVSLAEYIDKYMQCRYKQTLKYDININLLVKDFLDYIDKK</sequence>
<dbReference type="InterPro" id="IPR001296">
    <property type="entry name" value="Glyco_trans_1"/>
</dbReference>
<dbReference type="EMBL" id="JADIMW010000047">
    <property type="protein sequence ID" value="MBO8438111.1"/>
    <property type="molecule type" value="Genomic_DNA"/>
</dbReference>
<feature type="domain" description="Glycosyl transferase family 1" evidence="1">
    <location>
        <begin position="206"/>
        <end position="356"/>
    </location>
</feature>
<dbReference type="SUPFAM" id="SSF53756">
    <property type="entry name" value="UDP-Glycosyltransferase/glycogen phosphorylase"/>
    <property type="match status" value="1"/>
</dbReference>
<dbReference type="PANTHER" id="PTHR45947:SF3">
    <property type="entry name" value="SULFOQUINOVOSYL TRANSFERASE SQD2"/>
    <property type="match status" value="1"/>
</dbReference>
<reference evidence="3" key="2">
    <citation type="journal article" date="2021" name="PeerJ">
        <title>Extensive microbial diversity within the chicken gut microbiome revealed by metagenomics and culture.</title>
        <authorList>
            <person name="Gilroy R."/>
            <person name="Ravi A."/>
            <person name="Getino M."/>
            <person name="Pursley I."/>
            <person name="Horton D.L."/>
            <person name="Alikhan N.F."/>
            <person name="Baker D."/>
            <person name="Gharbi K."/>
            <person name="Hall N."/>
            <person name="Watson M."/>
            <person name="Adriaenssens E.M."/>
            <person name="Foster-Nyarko E."/>
            <person name="Jarju S."/>
            <person name="Secka A."/>
            <person name="Antonio M."/>
            <person name="Oren A."/>
            <person name="Chaudhuri R.R."/>
            <person name="La Ragione R."/>
            <person name="Hildebrand F."/>
            <person name="Pallen M.J."/>
        </authorList>
    </citation>
    <scope>NUCLEOTIDE SEQUENCE</scope>
    <source>
        <strain evidence="3">G3-4614</strain>
    </source>
</reference>
<dbReference type="Gene3D" id="3.40.50.2000">
    <property type="entry name" value="Glycogen Phosphorylase B"/>
    <property type="match status" value="2"/>
</dbReference>
<reference evidence="3" key="1">
    <citation type="submission" date="2020-10" db="EMBL/GenBank/DDBJ databases">
        <authorList>
            <person name="Gilroy R."/>
        </authorList>
    </citation>
    <scope>NUCLEOTIDE SEQUENCE</scope>
    <source>
        <strain evidence="3">G3-4614</strain>
    </source>
</reference>
<dbReference type="CDD" id="cd03801">
    <property type="entry name" value="GT4_PimA-like"/>
    <property type="match status" value="1"/>
</dbReference>
<gene>
    <name evidence="3" type="ORF">IAC54_04345</name>
</gene>
<name>A0A9D9H6F9_9BACT</name>
<evidence type="ECO:0000259" key="1">
    <source>
        <dbReference type="Pfam" id="PF00534"/>
    </source>
</evidence>
<feature type="domain" description="Glycosyltransferase subfamily 4-like N-terminal" evidence="2">
    <location>
        <begin position="37"/>
        <end position="197"/>
    </location>
</feature>
<evidence type="ECO:0000313" key="4">
    <source>
        <dbReference type="Proteomes" id="UP000823636"/>
    </source>
</evidence>
<proteinExistence type="predicted"/>
<dbReference type="Pfam" id="PF00534">
    <property type="entry name" value="Glycos_transf_1"/>
    <property type="match status" value="1"/>
</dbReference>
<dbReference type="InterPro" id="IPR050194">
    <property type="entry name" value="Glycosyltransferase_grp1"/>
</dbReference>
<organism evidence="3 4">
    <name type="scientific">Candidatus Caccoplasma merdipullorum</name>
    <dbReference type="NCBI Taxonomy" id="2840718"/>
    <lineage>
        <taxon>Bacteria</taxon>
        <taxon>Pseudomonadati</taxon>
        <taxon>Bacteroidota</taxon>
        <taxon>Bacteroidia</taxon>
        <taxon>Bacteroidales</taxon>
        <taxon>Bacteroidaceae</taxon>
        <taxon>Bacteroidaceae incertae sedis</taxon>
        <taxon>Candidatus Caccoplasma</taxon>
    </lineage>
</organism>
<dbReference type="AlphaFoldDB" id="A0A9D9H6F9"/>
<dbReference type="GO" id="GO:0016757">
    <property type="term" value="F:glycosyltransferase activity"/>
    <property type="evidence" value="ECO:0007669"/>
    <property type="project" value="InterPro"/>
</dbReference>
<accession>A0A9D9H6F9</accession>
<dbReference type="Proteomes" id="UP000823636">
    <property type="component" value="Unassembled WGS sequence"/>
</dbReference>
<comment type="caution">
    <text evidence="3">The sequence shown here is derived from an EMBL/GenBank/DDBJ whole genome shotgun (WGS) entry which is preliminary data.</text>
</comment>
<protein>
    <submittedName>
        <fullName evidence="3">Glycosyltransferase family 4 protein</fullName>
    </submittedName>
</protein>
<evidence type="ECO:0000259" key="2">
    <source>
        <dbReference type="Pfam" id="PF13439"/>
    </source>
</evidence>
<dbReference type="PANTHER" id="PTHR45947">
    <property type="entry name" value="SULFOQUINOVOSYL TRANSFERASE SQD2"/>
    <property type="match status" value="1"/>
</dbReference>
<dbReference type="InterPro" id="IPR028098">
    <property type="entry name" value="Glyco_trans_4-like_N"/>
</dbReference>